<sequence>MLVLGVSQLFAQQRIGYAEPQRILDSIPEREQVETQLEAFYNEWEQDYNQMYERYSEELFLFEESRNQLSSAQVRQEEARLSQMVEELTLMQQEFGVMFEERRAELLIPIVERINRAIEAVAEERGLDYVFQSETSNAEPIFFIIRDNPHSVNITDEVIARMNR</sequence>
<organism evidence="3 4">
    <name type="scientific">Cyclonatronum proteinivorum</name>
    <dbReference type="NCBI Taxonomy" id="1457365"/>
    <lineage>
        <taxon>Bacteria</taxon>
        <taxon>Pseudomonadati</taxon>
        <taxon>Balneolota</taxon>
        <taxon>Balneolia</taxon>
        <taxon>Balneolales</taxon>
        <taxon>Cyclonatronaceae</taxon>
        <taxon>Cyclonatronum</taxon>
    </lineage>
</organism>
<dbReference type="Pfam" id="PF03938">
    <property type="entry name" value="OmpH"/>
    <property type="match status" value="1"/>
</dbReference>
<dbReference type="InterPro" id="IPR005632">
    <property type="entry name" value="Chaperone_Skp"/>
</dbReference>
<dbReference type="GO" id="GO:0051082">
    <property type="term" value="F:unfolded protein binding"/>
    <property type="evidence" value="ECO:0007669"/>
    <property type="project" value="InterPro"/>
</dbReference>
<dbReference type="GO" id="GO:0005829">
    <property type="term" value="C:cytosol"/>
    <property type="evidence" value="ECO:0007669"/>
    <property type="project" value="TreeGrafter"/>
</dbReference>
<gene>
    <name evidence="3" type="ORF">CYPRO_2535</name>
</gene>
<dbReference type="SMART" id="SM00935">
    <property type="entry name" value="OmpH"/>
    <property type="match status" value="1"/>
</dbReference>
<dbReference type="SUPFAM" id="SSF111384">
    <property type="entry name" value="OmpH-like"/>
    <property type="match status" value="1"/>
</dbReference>
<evidence type="ECO:0000313" key="3">
    <source>
        <dbReference type="EMBL" id="AXJ01777.1"/>
    </source>
</evidence>
<keyword evidence="2" id="KW-0732">Signal</keyword>
<keyword evidence="4" id="KW-1185">Reference proteome</keyword>
<dbReference type="EMBL" id="CP027806">
    <property type="protein sequence ID" value="AXJ01777.1"/>
    <property type="molecule type" value="Genomic_DNA"/>
</dbReference>
<dbReference type="GO" id="GO:0050821">
    <property type="term" value="P:protein stabilization"/>
    <property type="evidence" value="ECO:0007669"/>
    <property type="project" value="TreeGrafter"/>
</dbReference>
<protein>
    <submittedName>
        <fullName evidence="3">Periplasmic chaperone for outer membrane proteins Skp</fullName>
    </submittedName>
</protein>
<name>A0A345UMS5_9BACT</name>
<accession>A0A345UMS5</accession>
<dbReference type="PANTHER" id="PTHR35089">
    <property type="entry name" value="CHAPERONE PROTEIN SKP"/>
    <property type="match status" value="1"/>
</dbReference>
<evidence type="ECO:0000313" key="4">
    <source>
        <dbReference type="Proteomes" id="UP000254808"/>
    </source>
</evidence>
<evidence type="ECO:0000256" key="2">
    <source>
        <dbReference type="ARBA" id="ARBA00022729"/>
    </source>
</evidence>
<dbReference type="KEGG" id="cprv:CYPRO_2535"/>
<comment type="similarity">
    <text evidence="1">Belongs to the Skp family.</text>
</comment>
<evidence type="ECO:0000256" key="1">
    <source>
        <dbReference type="ARBA" id="ARBA00009091"/>
    </source>
</evidence>
<reference evidence="3 4" key="1">
    <citation type="submission" date="2018-03" db="EMBL/GenBank/DDBJ databases">
        <title>Phenotypic and genomic properties of Cyclonatronum proteinivorum gen. nov., sp. nov., a haloalkaliphilic bacteroidete from soda lakes possessing Na+-translocating rhodopsin.</title>
        <authorList>
            <person name="Toshchakov S.V."/>
            <person name="Korzhenkov A."/>
            <person name="Samarov N.I."/>
            <person name="Kublanov I.V."/>
            <person name="Muntyan M.S."/>
            <person name="Sorokin D.Y."/>
        </authorList>
    </citation>
    <scope>NUCLEOTIDE SEQUENCE [LARGE SCALE GENOMIC DNA]</scope>
    <source>
        <strain evidence="3 4">Omega</strain>
    </source>
</reference>
<dbReference type="Gene3D" id="3.30.910.20">
    <property type="entry name" value="Skp domain"/>
    <property type="match status" value="1"/>
</dbReference>
<dbReference type="PANTHER" id="PTHR35089:SF1">
    <property type="entry name" value="CHAPERONE PROTEIN SKP"/>
    <property type="match status" value="1"/>
</dbReference>
<dbReference type="Proteomes" id="UP000254808">
    <property type="component" value="Chromosome"/>
</dbReference>
<dbReference type="AlphaFoldDB" id="A0A345UMS5"/>
<proteinExistence type="inferred from homology"/>
<dbReference type="InterPro" id="IPR024930">
    <property type="entry name" value="Skp_dom_sf"/>
</dbReference>